<proteinExistence type="predicted"/>
<name>A0A7K0DBJ7_9NOCA</name>
<evidence type="ECO:0000313" key="3">
    <source>
        <dbReference type="Proteomes" id="UP000438448"/>
    </source>
</evidence>
<organism evidence="2 3">
    <name type="scientific">Nocardia macrotermitis</name>
    <dbReference type="NCBI Taxonomy" id="2585198"/>
    <lineage>
        <taxon>Bacteria</taxon>
        <taxon>Bacillati</taxon>
        <taxon>Actinomycetota</taxon>
        <taxon>Actinomycetes</taxon>
        <taxon>Mycobacteriales</taxon>
        <taxon>Nocardiaceae</taxon>
        <taxon>Nocardia</taxon>
    </lineage>
</organism>
<evidence type="ECO:0000313" key="2">
    <source>
        <dbReference type="EMBL" id="MQY22672.1"/>
    </source>
</evidence>
<dbReference type="AlphaFoldDB" id="A0A7K0DBJ7"/>
<protein>
    <submittedName>
        <fullName evidence="2">Uncharacterized protein</fullName>
    </submittedName>
</protein>
<evidence type="ECO:0000256" key="1">
    <source>
        <dbReference type="SAM" id="Coils"/>
    </source>
</evidence>
<feature type="coiled-coil region" evidence="1">
    <location>
        <begin position="81"/>
        <end position="125"/>
    </location>
</feature>
<dbReference type="RefSeq" id="WP_153414442.1">
    <property type="nucleotide sequence ID" value="NZ_WEGK01000014.1"/>
</dbReference>
<reference evidence="2 3" key="1">
    <citation type="submission" date="2019-10" db="EMBL/GenBank/DDBJ databases">
        <title>Nocardia macrotermitis sp. nov. and Nocardia aurantia sp. nov., isolated from the gut of fungus growing-termite Macrotermes natalensis.</title>
        <authorList>
            <person name="Benndorf R."/>
            <person name="Schwitalla J."/>
            <person name="Martin K."/>
            <person name="De Beer W."/>
            <person name="Kaster A.-K."/>
            <person name="Vollmers J."/>
            <person name="Poulsen M."/>
            <person name="Beemelmanns C."/>
        </authorList>
    </citation>
    <scope>NUCLEOTIDE SEQUENCE [LARGE SCALE GENOMIC DNA]</scope>
    <source>
        <strain evidence="2 3">RB20</strain>
    </source>
</reference>
<comment type="caution">
    <text evidence="2">The sequence shown here is derived from an EMBL/GenBank/DDBJ whole genome shotgun (WGS) entry which is preliminary data.</text>
</comment>
<keyword evidence="1" id="KW-0175">Coiled coil</keyword>
<keyword evidence="3" id="KW-1185">Reference proteome</keyword>
<dbReference type="EMBL" id="WEGK01000014">
    <property type="protein sequence ID" value="MQY22672.1"/>
    <property type="molecule type" value="Genomic_DNA"/>
</dbReference>
<accession>A0A7K0DBJ7</accession>
<sequence>MDSQLMLQKIRELIREYDILTIDQECDRDSSERLLLRLAGAFNDLDRHLSAGGMWPNYWTFRENTDLARLMFDLDQACLFRDLAETKVSELDKENVDLANENSYLEKENAELRESRDRLVNACAELVIAVGEARNGLQPSLLADLDERDRKGA</sequence>
<gene>
    <name evidence="2" type="ORF">NRB20_57940</name>
</gene>
<dbReference type="Proteomes" id="UP000438448">
    <property type="component" value="Unassembled WGS sequence"/>
</dbReference>